<evidence type="ECO:0000313" key="1">
    <source>
        <dbReference type="EMBL" id="KAJ8729629.1"/>
    </source>
</evidence>
<proteinExistence type="predicted"/>
<keyword evidence="2" id="KW-1185">Reference proteome</keyword>
<dbReference type="EMBL" id="CM056786">
    <property type="protein sequence ID" value="KAJ8729629.1"/>
    <property type="molecule type" value="Genomic_DNA"/>
</dbReference>
<accession>A0ACC2R0W8</accession>
<sequence length="503" mass="57545">MIHLFYGHSNLRLSSRSEGKIKTYESCRDVRAWSHDTQARDRYLREWIKCDMPICTLPTSTLCKFLRTMTSRSRGRTTPRCHPDCKSKVVLDSICNSCHIMKSCLKNEPHFEKYFADEEFETTHWPCERCLEALKSFKMFWKIIMEKLFYVTIPKDDVLEQKRCCATETVRSVAKLWQSEMTQQAMYVKNISYLNRAPNFPNPCVWEGNAVTKETISCNNSSSDQDHKNNDVIKSEGKTDCRSGVVMKSFKVKSTDTDCLSNPLVIRSNRTGSSLNSRRHSRCNTKAKMVDIGCDCNEINEEINAQKTIMLNLQEKCNCQKQEIDKLRRENSSLRIELQNVYKNTSWKSTFFTPSRGSSSHESHDSVAQLPKPFECCAENSGDSNQVKGVESEMIITMKNGKNKNYGHISLLQVLHKTNSPNMRELNLGRTCCNKKEDPIELLTKVQNTFGAIVEREMGIANKNERENKCDIDASFNKVNACKSAPSCSTTTLASSDSHFGRY</sequence>
<gene>
    <name evidence="1" type="ORF">PYW08_001210</name>
</gene>
<reference evidence="1" key="1">
    <citation type="submission" date="2023-03" db="EMBL/GenBank/DDBJ databases">
        <title>Chromosome-level genomes of two armyworms, Mythimna separata and Mythimna loreyi, provide insights into the biosynthesis and reception of sex pheromones.</title>
        <authorList>
            <person name="Zhao H."/>
        </authorList>
    </citation>
    <scope>NUCLEOTIDE SEQUENCE</scope>
    <source>
        <strain evidence="1">BeijingLab</strain>
    </source>
</reference>
<name>A0ACC2R0W8_9NEOP</name>
<comment type="caution">
    <text evidence="1">The sequence shown here is derived from an EMBL/GenBank/DDBJ whole genome shotgun (WGS) entry which is preliminary data.</text>
</comment>
<dbReference type="Proteomes" id="UP001231649">
    <property type="component" value="Chromosome 10"/>
</dbReference>
<protein>
    <submittedName>
        <fullName evidence="1">Uncharacterized protein</fullName>
    </submittedName>
</protein>
<evidence type="ECO:0000313" key="2">
    <source>
        <dbReference type="Proteomes" id="UP001231649"/>
    </source>
</evidence>
<organism evidence="1 2">
    <name type="scientific">Mythimna loreyi</name>
    <dbReference type="NCBI Taxonomy" id="667449"/>
    <lineage>
        <taxon>Eukaryota</taxon>
        <taxon>Metazoa</taxon>
        <taxon>Ecdysozoa</taxon>
        <taxon>Arthropoda</taxon>
        <taxon>Hexapoda</taxon>
        <taxon>Insecta</taxon>
        <taxon>Pterygota</taxon>
        <taxon>Neoptera</taxon>
        <taxon>Endopterygota</taxon>
        <taxon>Lepidoptera</taxon>
        <taxon>Glossata</taxon>
        <taxon>Ditrysia</taxon>
        <taxon>Noctuoidea</taxon>
        <taxon>Noctuidae</taxon>
        <taxon>Noctuinae</taxon>
        <taxon>Hadenini</taxon>
        <taxon>Mythimna</taxon>
    </lineage>
</organism>